<keyword evidence="3" id="KW-0482">Metalloprotease</keyword>
<evidence type="ECO:0000259" key="6">
    <source>
        <dbReference type="Pfam" id="PF05193"/>
    </source>
</evidence>
<comment type="cofactor">
    <cofactor evidence="1">
        <name>Zn(2+)</name>
        <dbReference type="ChEBI" id="CHEBI:29105"/>
    </cofactor>
</comment>
<evidence type="ECO:0000313" key="8">
    <source>
        <dbReference type="Proteomes" id="UP000515317"/>
    </source>
</evidence>
<evidence type="ECO:0000256" key="3">
    <source>
        <dbReference type="ARBA" id="ARBA00023049"/>
    </source>
</evidence>
<dbReference type="PANTHER" id="PTHR11851:SF49">
    <property type="entry name" value="MITOCHONDRIAL-PROCESSING PEPTIDASE SUBUNIT ALPHA"/>
    <property type="match status" value="1"/>
</dbReference>
<dbReference type="RefSeq" id="WP_225873901.1">
    <property type="nucleotide sequence ID" value="NZ_AP023361.1"/>
</dbReference>
<dbReference type="EMBL" id="AP023361">
    <property type="protein sequence ID" value="BCJ91641.1"/>
    <property type="molecule type" value="Genomic_DNA"/>
</dbReference>
<accession>A0A6S6QX91</accession>
<evidence type="ECO:0000259" key="5">
    <source>
        <dbReference type="Pfam" id="PF00675"/>
    </source>
</evidence>
<dbReference type="AlphaFoldDB" id="A0A6S6QX91"/>
<name>A0A6S6QX91_9HYPH</name>
<sequence length="424" mass="44986">MSVEISKLANGLTVATDTMPGIGTAAVSVSFGAGSRSETDSEHGLAHLLEHMAFKGTSRRSAQRIVEEMEDVGGDLNAATSVEQTSYDARVLEKDVPLALDLLSDILTDPLLLDEELKREKGVIIQEIGAIEDAPDDLVYDLAHEIAFAGQSVGRPILGTPKSVKALDKAAITGFLGRHYRAGAGVVSVAGAADHKAIVRLAEDHLGGLASGEGPKAPQAVWTGGEKRVQKNLEQAHLVLTFPGRALGDEDTIALQIFSNLLGGGMSSRLFQEIREKRGLVYSIQSFHWAFSDCGLFGVYAGTGGEDVAELTPVMLDEIAGAARTANETEVLRAKAQLRMALELSREQPGSRAERLSRQILVLGRPVSSEEVLTRLEAVTVEDVRRVGLEAISAAPALAALGPVRGLPPLERINERLGSARVAA</sequence>
<dbReference type="InterPro" id="IPR001431">
    <property type="entry name" value="Pept_M16_Zn_BS"/>
</dbReference>
<dbReference type="Pfam" id="PF05193">
    <property type="entry name" value="Peptidase_M16_C"/>
    <property type="match status" value="1"/>
</dbReference>
<dbReference type="InterPro" id="IPR050361">
    <property type="entry name" value="MPP/UQCRC_Complex"/>
</dbReference>
<dbReference type="Proteomes" id="UP000515317">
    <property type="component" value="Chromosome"/>
</dbReference>
<organism evidence="7 8">
    <name type="scientific">Terrihabitans soli</name>
    <dbReference type="NCBI Taxonomy" id="708113"/>
    <lineage>
        <taxon>Bacteria</taxon>
        <taxon>Pseudomonadati</taxon>
        <taxon>Pseudomonadota</taxon>
        <taxon>Alphaproteobacteria</taxon>
        <taxon>Hyphomicrobiales</taxon>
        <taxon>Terrihabitans</taxon>
    </lineage>
</organism>
<dbReference type="GO" id="GO:0046872">
    <property type="term" value="F:metal ion binding"/>
    <property type="evidence" value="ECO:0007669"/>
    <property type="project" value="InterPro"/>
</dbReference>
<keyword evidence="3" id="KW-0645">Protease</keyword>
<dbReference type="PANTHER" id="PTHR11851">
    <property type="entry name" value="METALLOPROTEASE"/>
    <property type="match status" value="1"/>
</dbReference>
<proteinExistence type="inferred from homology"/>
<protein>
    <submittedName>
        <fullName evidence="7">Peptidase M16</fullName>
    </submittedName>
</protein>
<keyword evidence="8" id="KW-1185">Reference proteome</keyword>
<dbReference type="GO" id="GO:0004222">
    <property type="term" value="F:metalloendopeptidase activity"/>
    <property type="evidence" value="ECO:0007669"/>
    <property type="project" value="InterPro"/>
</dbReference>
<feature type="domain" description="Peptidase M16 N-terminal" evidence="5">
    <location>
        <begin position="14"/>
        <end position="160"/>
    </location>
</feature>
<feature type="domain" description="Peptidase M16 C-terminal" evidence="6">
    <location>
        <begin position="168"/>
        <end position="338"/>
    </location>
</feature>
<gene>
    <name evidence="7" type="ORF">IZ6_23760</name>
</gene>
<dbReference type="InterPro" id="IPR011249">
    <property type="entry name" value="Metalloenz_LuxS/M16"/>
</dbReference>
<dbReference type="SUPFAM" id="SSF63411">
    <property type="entry name" value="LuxS/MPP-like metallohydrolase"/>
    <property type="match status" value="2"/>
</dbReference>
<dbReference type="GO" id="GO:0006508">
    <property type="term" value="P:proteolysis"/>
    <property type="evidence" value="ECO:0007669"/>
    <property type="project" value="InterPro"/>
</dbReference>
<comment type="similarity">
    <text evidence="2 4">Belongs to the peptidase M16 family.</text>
</comment>
<dbReference type="InterPro" id="IPR007863">
    <property type="entry name" value="Peptidase_M16_C"/>
</dbReference>
<dbReference type="PROSITE" id="PS00143">
    <property type="entry name" value="INSULINASE"/>
    <property type="match status" value="1"/>
</dbReference>
<evidence type="ECO:0000256" key="2">
    <source>
        <dbReference type="ARBA" id="ARBA00007261"/>
    </source>
</evidence>
<evidence type="ECO:0000256" key="1">
    <source>
        <dbReference type="ARBA" id="ARBA00001947"/>
    </source>
</evidence>
<evidence type="ECO:0000313" key="7">
    <source>
        <dbReference type="EMBL" id="BCJ91641.1"/>
    </source>
</evidence>
<dbReference type="Pfam" id="PF00675">
    <property type="entry name" value="Peptidase_M16"/>
    <property type="match status" value="1"/>
</dbReference>
<evidence type="ECO:0000256" key="4">
    <source>
        <dbReference type="RuleBase" id="RU004447"/>
    </source>
</evidence>
<reference evidence="7 8" key="1">
    <citation type="submission" date="2020-08" db="EMBL/GenBank/DDBJ databases">
        <title>Genome sequence of Rhizobiales bacterium strain IZ6.</title>
        <authorList>
            <person name="Nakai R."/>
            <person name="Naganuma T."/>
        </authorList>
    </citation>
    <scope>NUCLEOTIDE SEQUENCE [LARGE SCALE GENOMIC DNA]</scope>
    <source>
        <strain evidence="7 8">IZ6</strain>
    </source>
</reference>
<keyword evidence="3" id="KW-0378">Hydrolase</keyword>
<dbReference type="InterPro" id="IPR011765">
    <property type="entry name" value="Pept_M16_N"/>
</dbReference>
<dbReference type="KEGG" id="tso:IZ6_23760"/>
<dbReference type="Gene3D" id="3.30.830.10">
    <property type="entry name" value="Metalloenzyme, LuxS/M16 peptidase-like"/>
    <property type="match status" value="2"/>
</dbReference>